<evidence type="ECO:0000313" key="3">
    <source>
        <dbReference type="Proteomes" id="UP000321389"/>
    </source>
</evidence>
<evidence type="ECO:0000313" key="2">
    <source>
        <dbReference type="EMBL" id="QDZ02725.1"/>
    </source>
</evidence>
<reference evidence="2" key="1">
    <citation type="submission" date="2020-04" db="EMBL/GenBank/DDBJ databases">
        <title>Nitratireductor sp. nov. isolated from mangrove soil.</title>
        <authorList>
            <person name="Ye Y."/>
        </authorList>
    </citation>
    <scope>NUCLEOTIDE SEQUENCE</scope>
    <source>
        <strain evidence="2">SY7</strain>
    </source>
</reference>
<feature type="region of interest" description="Disordered" evidence="1">
    <location>
        <begin position="93"/>
        <end position="133"/>
    </location>
</feature>
<evidence type="ECO:0000256" key="1">
    <source>
        <dbReference type="SAM" id="MobiDB-lite"/>
    </source>
</evidence>
<dbReference type="KEGG" id="niy:FQ775_21420"/>
<accession>A0A5B8L477</accession>
<protein>
    <recommendedName>
        <fullName evidence="4">Flagellar FliJ protein</fullName>
    </recommendedName>
</protein>
<gene>
    <name evidence="2" type="ORF">FQ775_21420</name>
</gene>
<dbReference type="Proteomes" id="UP000321389">
    <property type="component" value="Chromosome"/>
</dbReference>
<dbReference type="EMBL" id="CP042301">
    <property type="protein sequence ID" value="QDZ02725.1"/>
    <property type="molecule type" value="Genomic_DNA"/>
</dbReference>
<sequence length="133" mass="15123">MERSHRLARLVKVQNQLKAVHETNRAAALQEAHAAEARAEDIMARKGGDGSLSEVFPDVYERGISRAFENRDRALAKAEAEAEKVAAETARARLLERNHREASRKEERQREERAGLENVERMLAARRTSLDHK</sequence>
<dbReference type="RefSeq" id="WP_146301360.1">
    <property type="nucleotide sequence ID" value="NZ_CP042301.2"/>
</dbReference>
<dbReference type="OrthoDB" id="8030936at2"/>
<name>A0A5B8L477_9HYPH</name>
<dbReference type="AlphaFoldDB" id="A0A5B8L477"/>
<keyword evidence="3" id="KW-1185">Reference proteome</keyword>
<evidence type="ECO:0008006" key="4">
    <source>
        <dbReference type="Google" id="ProtNLM"/>
    </source>
</evidence>
<proteinExistence type="predicted"/>
<feature type="compositionally biased region" description="Basic and acidic residues" evidence="1">
    <location>
        <begin position="93"/>
        <end position="120"/>
    </location>
</feature>
<organism evidence="2 3">
    <name type="scientific">Nitratireductor mangrovi</name>
    <dbReference type="NCBI Taxonomy" id="2599600"/>
    <lineage>
        <taxon>Bacteria</taxon>
        <taxon>Pseudomonadati</taxon>
        <taxon>Pseudomonadota</taxon>
        <taxon>Alphaproteobacteria</taxon>
        <taxon>Hyphomicrobiales</taxon>
        <taxon>Phyllobacteriaceae</taxon>
        <taxon>Nitratireductor</taxon>
    </lineage>
</organism>